<reference evidence="2 3" key="1">
    <citation type="submission" date="2017-09" db="EMBL/GenBank/DDBJ databases">
        <authorList>
            <person name="Ehlers B."/>
            <person name="Leendertz F.H."/>
        </authorList>
    </citation>
    <scope>NUCLEOTIDE SEQUENCE [LARGE SCALE GENOMIC DNA]</scope>
    <source>
        <strain evidence="2 3">DSM 16848</strain>
    </source>
</reference>
<evidence type="ECO:0000256" key="1">
    <source>
        <dbReference type="SAM" id="Phobius"/>
    </source>
</evidence>
<keyword evidence="1" id="KW-0472">Membrane</keyword>
<name>A0A286E715_9NEIS</name>
<dbReference type="EMBL" id="OCNF01000004">
    <property type="protein sequence ID" value="SOD66683.1"/>
    <property type="molecule type" value="Genomic_DNA"/>
</dbReference>
<dbReference type="Proteomes" id="UP000219669">
    <property type="component" value="Unassembled WGS sequence"/>
</dbReference>
<evidence type="ECO:0000313" key="3">
    <source>
        <dbReference type="Proteomes" id="UP000219669"/>
    </source>
</evidence>
<protein>
    <submittedName>
        <fullName evidence="2">Uncharacterized protein</fullName>
    </submittedName>
</protein>
<feature type="transmembrane region" description="Helical" evidence="1">
    <location>
        <begin position="27"/>
        <end position="48"/>
    </location>
</feature>
<gene>
    <name evidence="2" type="ORF">SAMN02746062_00695</name>
</gene>
<dbReference type="RefSeq" id="WP_097113771.1">
    <property type="nucleotide sequence ID" value="NZ_CP083931.1"/>
</dbReference>
<keyword evidence="1" id="KW-0812">Transmembrane</keyword>
<feature type="transmembrane region" description="Helical" evidence="1">
    <location>
        <begin position="189"/>
        <end position="208"/>
    </location>
</feature>
<keyword evidence="1" id="KW-1133">Transmembrane helix</keyword>
<sequence length="213" mass="25358">MNKKLMSRKERIRWEERNQYDDELFKYLKKILCVLFAIVWVYAHFLMFRPFDVRYQKPKIFNTEQHDTIIMTYNGHSTDFPQPANPPPKKSNATYTSAIAEFQINGQKWQCGCRLASRGESCTLDITKDKRTLWRGTQFDELHMIDIGNNKCFITKLVWKKEVYELPKNIQNKLQYYIRNICDCGTKKTLLLILNTTAILLFSIYFILKFKGK</sequence>
<dbReference type="AlphaFoldDB" id="A0A286E715"/>
<keyword evidence="3" id="KW-1185">Reference proteome</keyword>
<proteinExistence type="predicted"/>
<organism evidence="2 3">
    <name type="scientific">Alysiella filiformis DSM 16848</name>
    <dbReference type="NCBI Taxonomy" id="1120981"/>
    <lineage>
        <taxon>Bacteria</taxon>
        <taxon>Pseudomonadati</taxon>
        <taxon>Pseudomonadota</taxon>
        <taxon>Betaproteobacteria</taxon>
        <taxon>Neisseriales</taxon>
        <taxon>Neisseriaceae</taxon>
        <taxon>Alysiella</taxon>
    </lineage>
</organism>
<accession>A0A286E715</accession>
<evidence type="ECO:0000313" key="2">
    <source>
        <dbReference type="EMBL" id="SOD66683.1"/>
    </source>
</evidence>